<dbReference type="Proteomes" id="UP000308197">
    <property type="component" value="Unassembled WGS sequence"/>
</dbReference>
<keyword evidence="1" id="KW-0812">Transmembrane</keyword>
<sequence length="318" mass="36187">MILFDSAAGPVSSRADNYGTLTSDLACAATAFLVWDTLINLDEEVEYIWRAPNSWVKWAYLFIRHIPYLVQCSILVGLVAMAAEGHVYNMFQCRAWIAYQLGANEVLTVVVEVVLIVRIYAMYNRNWIVTRTVYVLFVTEVVAMCSILALTVPKFEFTPQCLITSTPKMFLSYWTISLAFETTLFLLTLYKFFSVLEINNIHRQPIMVTLVRDGTWAYAIIFAIMLLNTLMYELEKNTLAGICYFWELSVMSYAGSHVLLNLRRLAMDPRRHPSIVSFSTQFMSAGVTLSDLYFGSAGEETTAIELDTIHHEPANLRP</sequence>
<accession>A0A5C3NYU8</accession>
<feature type="transmembrane region" description="Helical" evidence="1">
    <location>
        <begin position="133"/>
        <end position="152"/>
    </location>
</feature>
<evidence type="ECO:0000256" key="1">
    <source>
        <dbReference type="SAM" id="Phobius"/>
    </source>
</evidence>
<dbReference type="Pfam" id="PF20151">
    <property type="entry name" value="DUF6533"/>
    <property type="match status" value="1"/>
</dbReference>
<keyword evidence="1" id="KW-1133">Transmembrane helix</keyword>
<dbReference type="EMBL" id="ML211474">
    <property type="protein sequence ID" value="TFK82544.1"/>
    <property type="molecule type" value="Genomic_DNA"/>
</dbReference>
<evidence type="ECO:0000259" key="2">
    <source>
        <dbReference type="Pfam" id="PF20151"/>
    </source>
</evidence>
<feature type="transmembrane region" description="Helical" evidence="1">
    <location>
        <begin position="244"/>
        <end position="262"/>
    </location>
</feature>
<protein>
    <recommendedName>
        <fullName evidence="2">DUF6533 domain-containing protein</fullName>
    </recommendedName>
</protein>
<feature type="transmembrane region" description="Helical" evidence="1">
    <location>
        <begin position="214"/>
        <end position="232"/>
    </location>
</feature>
<keyword evidence="1" id="KW-0472">Membrane</keyword>
<keyword evidence="4" id="KW-1185">Reference proteome</keyword>
<feature type="transmembrane region" description="Helical" evidence="1">
    <location>
        <begin position="172"/>
        <end position="193"/>
    </location>
</feature>
<feature type="transmembrane region" description="Helical" evidence="1">
    <location>
        <begin position="95"/>
        <end position="121"/>
    </location>
</feature>
<dbReference type="STRING" id="1314778.A0A5C3NYU8"/>
<proteinExistence type="predicted"/>
<organism evidence="3 4">
    <name type="scientific">Polyporus arcularius HHB13444</name>
    <dbReference type="NCBI Taxonomy" id="1314778"/>
    <lineage>
        <taxon>Eukaryota</taxon>
        <taxon>Fungi</taxon>
        <taxon>Dikarya</taxon>
        <taxon>Basidiomycota</taxon>
        <taxon>Agaricomycotina</taxon>
        <taxon>Agaricomycetes</taxon>
        <taxon>Polyporales</taxon>
        <taxon>Polyporaceae</taxon>
        <taxon>Polyporus</taxon>
    </lineage>
</organism>
<gene>
    <name evidence="3" type="ORF">K466DRAFT_298102</name>
</gene>
<evidence type="ECO:0000313" key="3">
    <source>
        <dbReference type="EMBL" id="TFK82544.1"/>
    </source>
</evidence>
<feature type="transmembrane region" description="Helical" evidence="1">
    <location>
        <begin position="66"/>
        <end position="83"/>
    </location>
</feature>
<name>A0A5C3NYU8_9APHY</name>
<dbReference type="InParanoid" id="A0A5C3NYU8"/>
<evidence type="ECO:0000313" key="4">
    <source>
        <dbReference type="Proteomes" id="UP000308197"/>
    </source>
</evidence>
<dbReference type="InterPro" id="IPR045340">
    <property type="entry name" value="DUF6533"/>
</dbReference>
<reference evidence="3 4" key="1">
    <citation type="journal article" date="2019" name="Nat. Ecol. Evol.">
        <title>Megaphylogeny resolves global patterns of mushroom evolution.</title>
        <authorList>
            <person name="Varga T."/>
            <person name="Krizsan K."/>
            <person name="Foldi C."/>
            <person name="Dima B."/>
            <person name="Sanchez-Garcia M."/>
            <person name="Sanchez-Ramirez S."/>
            <person name="Szollosi G.J."/>
            <person name="Szarkandi J.G."/>
            <person name="Papp V."/>
            <person name="Albert L."/>
            <person name="Andreopoulos W."/>
            <person name="Angelini C."/>
            <person name="Antonin V."/>
            <person name="Barry K.W."/>
            <person name="Bougher N.L."/>
            <person name="Buchanan P."/>
            <person name="Buyck B."/>
            <person name="Bense V."/>
            <person name="Catcheside P."/>
            <person name="Chovatia M."/>
            <person name="Cooper J."/>
            <person name="Damon W."/>
            <person name="Desjardin D."/>
            <person name="Finy P."/>
            <person name="Geml J."/>
            <person name="Haridas S."/>
            <person name="Hughes K."/>
            <person name="Justo A."/>
            <person name="Karasinski D."/>
            <person name="Kautmanova I."/>
            <person name="Kiss B."/>
            <person name="Kocsube S."/>
            <person name="Kotiranta H."/>
            <person name="LaButti K.M."/>
            <person name="Lechner B.E."/>
            <person name="Liimatainen K."/>
            <person name="Lipzen A."/>
            <person name="Lukacs Z."/>
            <person name="Mihaltcheva S."/>
            <person name="Morgado L.N."/>
            <person name="Niskanen T."/>
            <person name="Noordeloos M.E."/>
            <person name="Ohm R.A."/>
            <person name="Ortiz-Santana B."/>
            <person name="Ovrebo C."/>
            <person name="Racz N."/>
            <person name="Riley R."/>
            <person name="Savchenko A."/>
            <person name="Shiryaev A."/>
            <person name="Soop K."/>
            <person name="Spirin V."/>
            <person name="Szebenyi C."/>
            <person name="Tomsovsky M."/>
            <person name="Tulloss R.E."/>
            <person name="Uehling J."/>
            <person name="Grigoriev I.V."/>
            <person name="Vagvolgyi C."/>
            <person name="Papp T."/>
            <person name="Martin F.M."/>
            <person name="Miettinen O."/>
            <person name="Hibbett D.S."/>
            <person name="Nagy L.G."/>
        </authorList>
    </citation>
    <scope>NUCLEOTIDE SEQUENCE [LARGE SCALE GENOMIC DNA]</scope>
    <source>
        <strain evidence="3 4">HHB13444</strain>
    </source>
</reference>
<dbReference type="AlphaFoldDB" id="A0A5C3NYU8"/>
<feature type="domain" description="DUF6533" evidence="2">
    <location>
        <begin position="26"/>
        <end position="67"/>
    </location>
</feature>